<evidence type="ECO:0000313" key="2">
    <source>
        <dbReference type="Proteomes" id="UP000006320"/>
    </source>
</evidence>
<proteinExistence type="predicted"/>
<dbReference type="EMBL" id="BAEM01000045">
    <property type="protein sequence ID" value="GAC11609.1"/>
    <property type="molecule type" value="Genomic_DNA"/>
</dbReference>
<protein>
    <submittedName>
        <fullName evidence="1">Uncharacterized protein</fullName>
    </submittedName>
</protein>
<organism evidence="1 2">
    <name type="scientific">Paraglaciecola chathamensis S18K6</name>
    <dbReference type="NCBI Taxonomy" id="1127672"/>
    <lineage>
        <taxon>Bacteria</taxon>
        <taxon>Pseudomonadati</taxon>
        <taxon>Pseudomonadota</taxon>
        <taxon>Gammaproteobacteria</taxon>
        <taxon>Alteromonadales</taxon>
        <taxon>Alteromonadaceae</taxon>
        <taxon>Paraglaciecola</taxon>
    </lineage>
</organism>
<comment type="caution">
    <text evidence="1">The sequence shown here is derived from an EMBL/GenBank/DDBJ whole genome shotgun (WGS) entry which is preliminary data.</text>
</comment>
<sequence length="40" mass="4260">MGAECALKPVVSNNIVAACDTSDFSEMKRVSVLIIGMVYP</sequence>
<dbReference type="Proteomes" id="UP000006320">
    <property type="component" value="Unassembled WGS sequence"/>
</dbReference>
<dbReference type="AlphaFoldDB" id="A0AAV3V4I4"/>
<name>A0AAV3V4I4_9ALTE</name>
<gene>
    <name evidence="1" type="ORF">GCHA_3679</name>
</gene>
<evidence type="ECO:0000313" key="1">
    <source>
        <dbReference type="EMBL" id="GAC11609.1"/>
    </source>
</evidence>
<accession>A0AAV3V4I4</accession>
<reference evidence="1 2" key="1">
    <citation type="journal article" date="2017" name="Antonie Van Leeuwenhoek">
        <title>Rhizobium rhizosphaerae sp. nov., a novel species isolated from rice rhizosphere.</title>
        <authorList>
            <person name="Zhao J.J."/>
            <person name="Zhang J."/>
            <person name="Zhang R.J."/>
            <person name="Zhang C.W."/>
            <person name="Yin H.Q."/>
            <person name="Zhang X.X."/>
        </authorList>
    </citation>
    <scope>NUCLEOTIDE SEQUENCE [LARGE SCALE GENOMIC DNA]</scope>
    <source>
        <strain evidence="1 2">S18K6</strain>
    </source>
</reference>